<evidence type="ECO:0000313" key="1">
    <source>
        <dbReference type="EMBL" id="GFY48975.1"/>
    </source>
</evidence>
<evidence type="ECO:0000313" key="2">
    <source>
        <dbReference type="Proteomes" id="UP000886998"/>
    </source>
</evidence>
<organism evidence="1 2">
    <name type="scientific">Trichonephila inaurata madagascariensis</name>
    <dbReference type="NCBI Taxonomy" id="2747483"/>
    <lineage>
        <taxon>Eukaryota</taxon>
        <taxon>Metazoa</taxon>
        <taxon>Ecdysozoa</taxon>
        <taxon>Arthropoda</taxon>
        <taxon>Chelicerata</taxon>
        <taxon>Arachnida</taxon>
        <taxon>Araneae</taxon>
        <taxon>Araneomorphae</taxon>
        <taxon>Entelegynae</taxon>
        <taxon>Araneoidea</taxon>
        <taxon>Nephilidae</taxon>
        <taxon>Trichonephila</taxon>
        <taxon>Trichonephila inaurata</taxon>
    </lineage>
</organism>
<protein>
    <submittedName>
        <fullName evidence="1">Uncharacterized protein</fullName>
    </submittedName>
</protein>
<keyword evidence="2" id="KW-1185">Reference proteome</keyword>
<comment type="caution">
    <text evidence="1">The sequence shown here is derived from an EMBL/GenBank/DDBJ whole genome shotgun (WGS) entry which is preliminary data.</text>
</comment>
<gene>
    <name evidence="1" type="ORF">TNIN_455781</name>
</gene>
<dbReference type="Proteomes" id="UP000886998">
    <property type="component" value="Unassembled WGS sequence"/>
</dbReference>
<proteinExistence type="predicted"/>
<dbReference type="EMBL" id="BMAV01006735">
    <property type="protein sequence ID" value="GFY48975.1"/>
    <property type="molecule type" value="Genomic_DNA"/>
</dbReference>
<dbReference type="AlphaFoldDB" id="A0A8X7BYV0"/>
<name>A0A8X7BYV0_9ARAC</name>
<accession>A0A8X7BYV0</accession>
<sequence>MRNADNGPLKRENGITSTSTRGKMCLFLFSPKGVHAIIKKDHQGQQHGQSIYGGGHFLFYSEQNDIFGFNIKLIKLWRQ</sequence>
<reference evidence="1" key="1">
    <citation type="submission" date="2020-08" db="EMBL/GenBank/DDBJ databases">
        <title>Multicomponent nature underlies the extraordinary mechanical properties of spider dragline silk.</title>
        <authorList>
            <person name="Kono N."/>
            <person name="Nakamura H."/>
            <person name="Mori M."/>
            <person name="Yoshida Y."/>
            <person name="Ohtoshi R."/>
            <person name="Malay A.D."/>
            <person name="Moran D.A.P."/>
            <person name="Tomita M."/>
            <person name="Numata K."/>
            <person name="Arakawa K."/>
        </authorList>
    </citation>
    <scope>NUCLEOTIDE SEQUENCE</scope>
</reference>